<gene>
    <name evidence="1" type="ORF">CDAR_560141</name>
    <name evidence="2" type="ORF">CDAR_560401</name>
</gene>
<dbReference type="EMBL" id="BPLQ01013881">
    <property type="protein sequence ID" value="GIY75678.1"/>
    <property type="molecule type" value="Genomic_DNA"/>
</dbReference>
<sequence>MKGRILESLLPKRFFIPRILSSIRRRRKKIISFQRKKNTQFFFWAEKEKAMDNGLARKKKDNSRDEWRSKLLFPSTPNAIRVPLEGVVIQKLGLQTKTFITC</sequence>
<comment type="caution">
    <text evidence="2">The sequence shown here is derived from an EMBL/GenBank/DDBJ whole genome shotgun (WGS) entry which is preliminary data.</text>
</comment>
<proteinExistence type="predicted"/>
<keyword evidence="3" id="KW-1185">Reference proteome</keyword>
<dbReference type="EMBL" id="BPLQ01013881">
    <property type="protein sequence ID" value="GIY75636.1"/>
    <property type="molecule type" value="Genomic_DNA"/>
</dbReference>
<dbReference type="Proteomes" id="UP001054837">
    <property type="component" value="Unassembled WGS sequence"/>
</dbReference>
<evidence type="ECO:0000313" key="2">
    <source>
        <dbReference type="EMBL" id="GIY75678.1"/>
    </source>
</evidence>
<organism evidence="2 3">
    <name type="scientific">Caerostris darwini</name>
    <dbReference type="NCBI Taxonomy" id="1538125"/>
    <lineage>
        <taxon>Eukaryota</taxon>
        <taxon>Metazoa</taxon>
        <taxon>Ecdysozoa</taxon>
        <taxon>Arthropoda</taxon>
        <taxon>Chelicerata</taxon>
        <taxon>Arachnida</taxon>
        <taxon>Araneae</taxon>
        <taxon>Araneomorphae</taxon>
        <taxon>Entelegynae</taxon>
        <taxon>Araneoidea</taxon>
        <taxon>Araneidae</taxon>
        <taxon>Caerostris</taxon>
    </lineage>
</organism>
<evidence type="ECO:0000313" key="3">
    <source>
        <dbReference type="Proteomes" id="UP001054837"/>
    </source>
</evidence>
<protein>
    <submittedName>
        <fullName evidence="2">Uncharacterized protein</fullName>
    </submittedName>
</protein>
<reference evidence="2 3" key="1">
    <citation type="submission" date="2021-06" db="EMBL/GenBank/DDBJ databases">
        <title>Caerostris darwini draft genome.</title>
        <authorList>
            <person name="Kono N."/>
            <person name="Arakawa K."/>
        </authorList>
    </citation>
    <scope>NUCLEOTIDE SEQUENCE [LARGE SCALE GENOMIC DNA]</scope>
</reference>
<dbReference type="AlphaFoldDB" id="A0AAV4W1X5"/>
<accession>A0AAV4W1X5</accession>
<name>A0AAV4W1X5_9ARAC</name>
<evidence type="ECO:0000313" key="1">
    <source>
        <dbReference type="EMBL" id="GIY75636.1"/>
    </source>
</evidence>